<proteinExistence type="predicted"/>
<feature type="region of interest" description="Disordered" evidence="1">
    <location>
        <begin position="1"/>
        <end position="79"/>
    </location>
</feature>
<keyword evidence="3" id="KW-1185">Reference proteome</keyword>
<name>B5GPA8_STRCL</name>
<feature type="region of interest" description="Disordered" evidence="1">
    <location>
        <begin position="95"/>
        <end position="148"/>
    </location>
</feature>
<sequence>MRSARCATTAGRPGTRPTGTGHPGIDGHPGIGGYPGVDRRTRATGATRSADGVGTTGRTGADGPALPRYLGRGQPGRFRSGRAVRTARAAHGLIPCVPPVTAHRGNPQSSRKPPSAPLTRTPGQRATRATARRTSGGVNHSSGESGEK</sequence>
<protein>
    <submittedName>
        <fullName evidence="2">Uncharacterized protein</fullName>
    </submittedName>
</protein>
<dbReference type="EMBL" id="CM000913">
    <property type="protein sequence ID" value="EFG08216.1"/>
    <property type="molecule type" value="Genomic_DNA"/>
</dbReference>
<feature type="compositionally biased region" description="Polar residues" evidence="1">
    <location>
        <begin position="138"/>
        <end position="148"/>
    </location>
</feature>
<feature type="compositionally biased region" description="Low complexity" evidence="1">
    <location>
        <begin position="119"/>
        <end position="137"/>
    </location>
</feature>
<feature type="compositionally biased region" description="Low complexity" evidence="1">
    <location>
        <begin position="7"/>
        <end position="20"/>
    </location>
</feature>
<evidence type="ECO:0000256" key="1">
    <source>
        <dbReference type="SAM" id="MobiDB-lite"/>
    </source>
</evidence>
<accession>B5GPA8</accession>
<organism evidence="2 3">
    <name type="scientific">Streptomyces clavuligerus</name>
    <dbReference type="NCBI Taxonomy" id="1901"/>
    <lineage>
        <taxon>Bacteria</taxon>
        <taxon>Bacillati</taxon>
        <taxon>Actinomycetota</taxon>
        <taxon>Actinomycetes</taxon>
        <taxon>Kitasatosporales</taxon>
        <taxon>Streptomycetaceae</taxon>
        <taxon>Streptomyces</taxon>
    </lineage>
</organism>
<dbReference type="AlphaFoldDB" id="B5GPA8"/>
<evidence type="ECO:0000313" key="2">
    <source>
        <dbReference type="EMBL" id="EFG08216.1"/>
    </source>
</evidence>
<evidence type="ECO:0000313" key="3">
    <source>
        <dbReference type="Proteomes" id="UP000002357"/>
    </source>
</evidence>
<feature type="compositionally biased region" description="Gly residues" evidence="1">
    <location>
        <begin position="21"/>
        <end position="35"/>
    </location>
</feature>
<gene>
    <name evidence="2" type="ORF">SCLAV_3145</name>
</gene>
<reference evidence="2 3" key="1">
    <citation type="journal article" date="2010" name="Genome Biol. Evol.">
        <title>The sequence of a 1.8-mb bacterial linear plasmid reveals a rich evolutionary reservoir of secondary metabolic pathways.</title>
        <authorList>
            <person name="Medema M.H."/>
            <person name="Trefzer A."/>
            <person name="Kovalchuk A."/>
            <person name="van den Berg M."/>
            <person name="Mueller U."/>
            <person name="Heijne W."/>
            <person name="Wu L."/>
            <person name="Alam M.T."/>
            <person name="Ronning C.M."/>
            <person name="Nierman W.C."/>
            <person name="Bovenberg R.A.L."/>
            <person name="Breitling R."/>
            <person name="Takano E."/>
        </authorList>
    </citation>
    <scope>NUCLEOTIDE SEQUENCE [LARGE SCALE GENOMIC DNA]</scope>
    <source>
        <strain evidence="3">ATCC 27064 / DSM 738 / JCM 4710 / NBRC 13307 / NCIMB 12785 / NRRL 3585 / VKM Ac-602</strain>
    </source>
</reference>
<dbReference type="Proteomes" id="UP000002357">
    <property type="component" value="Chromosome"/>
</dbReference>